<protein>
    <submittedName>
        <fullName evidence="6">Mitosis protein dim1</fullName>
    </submittedName>
</protein>
<dbReference type="GO" id="GO:0005681">
    <property type="term" value="C:spliceosomal complex"/>
    <property type="evidence" value="ECO:0007669"/>
    <property type="project" value="TreeGrafter"/>
</dbReference>
<dbReference type="FunFam" id="3.40.30.10:FF:000004">
    <property type="entry name" value="Spliceosomal protein DIB1"/>
    <property type="match status" value="1"/>
</dbReference>
<evidence type="ECO:0000313" key="7">
    <source>
        <dbReference type="Proteomes" id="UP000249619"/>
    </source>
</evidence>
<dbReference type="CDD" id="cd02954">
    <property type="entry name" value="DIM1"/>
    <property type="match status" value="1"/>
</dbReference>
<comment type="similarity">
    <text evidence="2">Belongs to the DIM1 family.</text>
</comment>
<dbReference type="PANTHER" id="PTHR12052:SF5">
    <property type="entry name" value="THIOREDOXIN-LIKE PROTEIN 4A"/>
    <property type="match status" value="1"/>
</dbReference>
<evidence type="ECO:0000256" key="3">
    <source>
        <dbReference type="ARBA" id="ARBA00022664"/>
    </source>
</evidence>
<dbReference type="InterPro" id="IPR004123">
    <property type="entry name" value="Dim1"/>
</dbReference>
<dbReference type="Proteomes" id="UP000249619">
    <property type="component" value="Unassembled WGS sequence"/>
</dbReference>
<dbReference type="GO" id="GO:0005682">
    <property type="term" value="C:U5 snRNP"/>
    <property type="evidence" value="ECO:0007669"/>
    <property type="project" value="TreeGrafter"/>
</dbReference>
<evidence type="ECO:0000256" key="2">
    <source>
        <dbReference type="ARBA" id="ARBA00008241"/>
    </source>
</evidence>
<keyword evidence="5" id="KW-0539">Nucleus</keyword>
<comment type="caution">
    <text evidence="6">The sequence shown here is derived from an EMBL/GenBank/DDBJ whole genome shotgun (WGS) entry which is preliminary data.</text>
</comment>
<dbReference type="STRING" id="183478.A0A364ND53"/>
<keyword evidence="4" id="KW-0508">mRNA splicing</keyword>
<dbReference type="SMART" id="SM01410">
    <property type="entry name" value="DIM1"/>
    <property type="match status" value="1"/>
</dbReference>
<dbReference type="EMBL" id="QGDH01000014">
    <property type="protein sequence ID" value="RAR15206.1"/>
    <property type="molecule type" value="Genomic_DNA"/>
</dbReference>
<dbReference type="SUPFAM" id="SSF52833">
    <property type="entry name" value="Thioredoxin-like"/>
    <property type="match status" value="1"/>
</dbReference>
<sequence length="266" mass="30124">MGHTFMSVASSVFKKLHWKDNPYEKSYRAHDCATGTEQPIKQPQTPHQSTDLLAEARQAAGRDRVTGRLRANVPGETYSERRPEGDALKAAAADQKAAYLAWAAQKPHERGVPYASYEAFVQDMVAKRNGTRDIAWHVDQAILSEDERIICLRFGNDANPECMDMDEKLYKIADAVKDWAVIYVVDNEQIPDFNAMYEIYDACTVMFFWRNKHMQVDFGTGNNNKINFAIGAKQELIDILEAVYRGASKGKGLVVSPRDYSTKWAY</sequence>
<dbReference type="GO" id="GO:0046540">
    <property type="term" value="C:U4/U6 x U5 tri-snRNP complex"/>
    <property type="evidence" value="ECO:0007669"/>
    <property type="project" value="InterPro"/>
</dbReference>
<proteinExistence type="inferred from homology"/>
<name>A0A364ND53_STELY</name>
<organism evidence="6 7">
    <name type="scientific">Stemphylium lycopersici</name>
    <name type="common">Tomato gray leaf spot disease fungus</name>
    <name type="synonym">Thyrospora lycopersici</name>
    <dbReference type="NCBI Taxonomy" id="183478"/>
    <lineage>
        <taxon>Eukaryota</taxon>
        <taxon>Fungi</taxon>
        <taxon>Dikarya</taxon>
        <taxon>Ascomycota</taxon>
        <taxon>Pezizomycotina</taxon>
        <taxon>Dothideomycetes</taxon>
        <taxon>Pleosporomycetidae</taxon>
        <taxon>Pleosporales</taxon>
        <taxon>Pleosporineae</taxon>
        <taxon>Pleosporaceae</taxon>
        <taxon>Stemphylium</taxon>
    </lineage>
</organism>
<keyword evidence="3" id="KW-0507">mRNA processing</keyword>
<dbReference type="Pfam" id="PF02966">
    <property type="entry name" value="DIM1"/>
    <property type="match status" value="1"/>
</dbReference>
<evidence type="ECO:0000256" key="5">
    <source>
        <dbReference type="ARBA" id="ARBA00023242"/>
    </source>
</evidence>
<comment type="subcellular location">
    <subcellularLocation>
        <location evidence="1">Nucleus</location>
    </subcellularLocation>
</comment>
<dbReference type="Gene3D" id="3.40.30.10">
    <property type="entry name" value="Glutaredoxin"/>
    <property type="match status" value="1"/>
</dbReference>
<dbReference type="AlphaFoldDB" id="A0A364ND53"/>
<evidence type="ECO:0000313" key="6">
    <source>
        <dbReference type="EMBL" id="RAR15206.1"/>
    </source>
</evidence>
<dbReference type="GO" id="GO:0000398">
    <property type="term" value="P:mRNA splicing, via spliceosome"/>
    <property type="evidence" value="ECO:0007669"/>
    <property type="project" value="InterPro"/>
</dbReference>
<dbReference type="PANTHER" id="PTHR12052">
    <property type="entry name" value="THIOREDOXIN-LIKE PROTEN 4A, 4B"/>
    <property type="match status" value="1"/>
</dbReference>
<reference evidence="7" key="1">
    <citation type="submission" date="2018-05" db="EMBL/GenBank/DDBJ databases">
        <title>Draft genome sequence of Stemphylium lycopersici strain CIDEFI 213.</title>
        <authorList>
            <person name="Medina R."/>
            <person name="Franco M.E.E."/>
            <person name="Lucentini C.G."/>
            <person name="Saparrat M.C.N."/>
            <person name="Balatti P.A."/>
        </authorList>
    </citation>
    <scope>NUCLEOTIDE SEQUENCE [LARGE SCALE GENOMIC DNA]</scope>
    <source>
        <strain evidence="7">CIDEFI 213</strain>
    </source>
</reference>
<evidence type="ECO:0000256" key="1">
    <source>
        <dbReference type="ARBA" id="ARBA00004123"/>
    </source>
</evidence>
<accession>A0A364ND53</accession>
<evidence type="ECO:0000256" key="4">
    <source>
        <dbReference type="ARBA" id="ARBA00023187"/>
    </source>
</evidence>
<keyword evidence="7" id="KW-1185">Reference proteome</keyword>
<dbReference type="InterPro" id="IPR036249">
    <property type="entry name" value="Thioredoxin-like_sf"/>
</dbReference>
<gene>
    <name evidence="6" type="ORF">DDE83_001443</name>
</gene>